<gene>
    <name evidence="11" type="ORF">BDV23DRAFT_176735</name>
</gene>
<dbReference type="InterPro" id="IPR017853">
    <property type="entry name" value="GH"/>
</dbReference>
<dbReference type="OrthoDB" id="1887033at2759"/>
<comment type="catalytic activity">
    <reaction evidence="8">
        <text>Successive hydrolysis of beta-D-glucose units from the non-reducing ends of (1-&gt;3)-beta-D-glucans, releasing alpha-glucose.</text>
        <dbReference type="EC" id="3.2.1.58"/>
    </reaction>
</comment>
<dbReference type="PANTHER" id="PTHR31297:SF1">
    <property type="entry name" value="GLUCAN 1,3-BETA-GLUCOSIDASE I_II-RELATED"/>
    <property type="match status" value="1"/>
</dbReference>
<evidence type="ECO:0000313" key="11">
    <source>
        <dbReference type="EMBL" id="KAE8384861.1"/>
    </source>
</evidence>
<evidence type="ECO:0000256" key="4">
    <source>
        <dbReference type="ARBA" id="ARBA00022729"/>
    </source>
</evidence>
<accession>A0A5N7BSQ5</accession>
<evidence type="ECO:0000256" key="1">
    <source>
        <dbReference type="ARBA" id="ARBA00004613"/>
    </source>
</evidence>
<keyword evidence="3" id="KW-0964">Secreted</keyword>
<comment type="subcellular location">
    <subcellularLocation>
        <location evidence="1">Secreted</location>
    </subcellularLocation>
</comment>
<dbReference type="GO" id="GO:0009251">
    <property type="term" value="P:glucan catabolic process"/>
    <property type="evidence" value="ECO:0007669"/>
    <property type="project" value="TreeGrafter"/>
</dbReference>
<evidence type="ECO:0000256" key="9">
    <source>
        <dbReference type="ARBA" id="ARBA00038929"/>
    </source>
</evidence>
<dbReference type="GO" id="GO:0005576">
    <property type="term" value="C:extracellular region"/>
    <property type="evidence" value="ECO:0007669"/>
    <property type="project" value="UniProtKB-SubCell"/>
</dbReference>
<evidence type="ECO:0000256" key="3">
    <source>
        <dbReference type="ARBA" id="ARBA00022525"/>
    </source>
</evidence>
<keyword evidence="5 11" id="KW-0378">Hydrolase</keyword>
<name>A0A5N7BSQ5_PETAA</name>
<evidence type="ECO:0000256" key="6">
    <source>
        <dbReference type="ARBA" id="ARBA00023295"/>
    </source>
</evidence>
<dbReference type="AlphaFoldDB" id="A0A5N7BSQ5"/>
<reference evidence="11" key="1">
    <citation type="submission" date="2019-04" db="EMBL/GenBank/DDBJ databases">
        <title>Friends and foes A comparative genomics studyof 23 Aspergillus species from section Flavi.</title>
        <authorList>
            <consortium name="DOE Joint Genome Institute"/>
            <person name="Kjaerbolling I."/>
            <person name="Vesth T."/>
            <person name="Frisvad J.C."/>
            <person name="Nybo J.L."/>
            <person name="Theobald S."/>
            <person name="Kildgaard S."/>
            <person name="Isbrandt T."/>
            <person name="Kuo A."/>
            <person name="Sato A."/>
            <person name="Lyhne E.K."/>
            <person name="Kogle M.E."/>
            <person name="Wiebenga A."/>
            <person name="Kun R.S."/>
            <person name="Lubbers R.J."/>
            <person name="Makela M.R."/>
            <person name="Barry K."/>
            <person name="Chovatia M."/>
            <person name="Clum A."/>
            <person name="Daum C."/>
            <person name="Haridas S."/>
            <person name="He G."/>
            <person name="LaButti K."/>
            <person name="Lipzen A."/>
            <person name="Mondo S."/>
            <person name="Riley R."/>
            <person name="Salamov A."/>
            <person name="Simmons B.A."/>
            <person name="Magnuson J.K."/>
            <person name="Henrissat B."/>
            <person name="Mortensen U.H."/>
            <person name="Larsen T.O."/>
            <person name="Devries R.P."/>
            <person name="Grigoriev I.V."/>
            <person name="Machida M."/>
            <person name="Baker S.E."/>
            <person name="Andersen M.R."/>
        </authorList>
    </citation>
    <scope>NUCLEOTIDE SEQUENCE [LARGE SCALE GENOMIC DNA]</scope>
    <source>
        <strain evidence="11">IBT 14317</strain>
    </source>
</reference>
<protein>
    <recommendedName>
        <fullName evidence="9">glucan 1,3-beta-glucosidase</fullName>
        <ecNumber evidence="9">3.2.1.58</ecNumber>
    </recommendedName>
</protein>
<dbReference type="GO" id="GO:0009986">
    <property type="term" value="C:cell surface"/>
    <property type="evidence" value="ECO:0007669"/>
    <property type="project" value="TreeGrafter"/>
</dbReference>
<feature type="chain" id="PRO_5024988194" description="glucan 1,3-beta-glucosidase" evidence="10">
    <location>
        <begin position="20"/>
        <end position="311"/>
    </location>
</feature>
<feature type="signal peptide" evidence="10">
    <location>
        <begin position="1"/>
        <end position="19"/>
    </location>
</feature>
<dbReference type="EC" id="3.2.1.58" evidence="9"/>
<sequence length="311" mass="35072">MHVSPSLLITLGCLSSALAAPHPRVHSPDHFWGAYSGGADDEWGLCQNLGPRCGPVLEHRYATYVTKNDIDKLANVGVEILRIPTTYASWVKQIADYAITKYGMHIIVDVHSLPGGINGLTIGEATGHWGWYYNDTAFDYSMQVVNAVISFPINQPTDKPGYVPAWVLKYICAVIDRMACINPNIPVMFQGSFKQGQYWSDQLPANANLVIDVHTYYFERNVTSESLPSHLYSDARWFIQTQSRNSFALRERNLDAGLDAMYKYSHGSCYWTAKCSENATVTGQGSQKDYWNFEYFIDQGRIDLSRFHNTE</sequence>
<keyword evidence="4 10" id="KW-0732">Signal</keyword>
<evidence type="ECO:0000256" key="7">
    <source>
        <dbReference type="ARBA" id="ARBA00023316"/>
    </source>
</evidence>
<dbReference type="SUPFAM" id="SSF51445">
    <property type="entry name" value="(Trans)glycosidases"/>
    <property type="match status" value="1"/>
</dbReference>
<evidence type="ECO:0000256" key="10">
    <source>
        <dbReference type="SAM" id="SignalP"/>
    </source>
</evidence>
<dbReference type="EMBL" id="ML735353">
    <property type="protein sequence ID" value="KAE8384861.1"/>
    <property type="molecule type" value="Genomic_DNA"/>
</dbReference>
<comment type="similarity">
    <text evidence="2">Belongs to the glycosyl hydrolase 5 (cellulase A) family.</text>
</comment>
<dbReference type="GO" id="GO:0071555">
    <property type="term" value="P:cell wall organization"/>
    <property type="evidence" value="ECO:0007669"/>
    <property type="project" value="UniProtKB-KW"/>
</dbReference>
<dbReference type="GO" id="GO:0004338">
    <property type="term" value="F:glucan exo-1,3-beta-glucosidase activity"/>
    <property type="evidence" value="ECO:0007669"/>
    <property type="project" value="UniProtKB-EC"/>
</dbReference>
<dbReference type="InterPro" id="IPR050386">
    <property type="entry name" value="Glycosyl_hydrolase_5"/>
</dbReference>
<keyword evidence="6" id="KW-0326">Glycosidase</keyword>
<evidence type="ECO:0000256" key="5">
    <source>
        <dbReference type="ARBA" id="ARBA00022801"/>
    </source>
</evidence>
<evidence type="ECO:0000256" key="8">
    <source>
        <dbReference type="ARBA" id="ARBA00036824"/>
    </source>
</evidence>
<dbReference type="Proteomes" id="UP000326877">
    <property type="component" value="Unassembled WGS sequence"/>
</dbReference>
<dbReference type="Gene3D" id="3.20.20.80">
    <property type="entry name" value="Glycosidases"/>
    <property type="match status" value="1"/>
</dbReference>
<dbReference type="PANTHER" id="PTHR31297">
    <property type="entry name" value="GLUCAN ENDO-1,6-BETA-GLUCOSIDASE B"/>
    <property type="match status" value="1"/>
</dbReference>
<organism evidence="11">
    <name type="scientific">Petromyces alliaceus</name>
    <name type="common">Aspergillus alliaceus</name>
    <dbReference type="NCBI Taxonomy" id="209559"/>
    <lineage>
        <taxon>Eukaryota</taxon>
        <taxon>Fungi</taxon>
        <taxon>Dikarya</taxon>
        <taxon>Ascomycota</taxon>
        <taxon>Pezizomycotina</taxon>
        <taxon>Eurotiomycetes</taxon>
        <taxon>Eurotiomycetidae</taxon>
        <taxon>Eurotiales</taxon>
        <taxon>Aspergillaceae</taxon>
        <taxon>Aspergillus</taxon>
        <taxon>Aspergillus subgen. Circumdati</taxon>
    </lineage>
</organism>
<evidence type="ECO:0000256" key="2">
    <source>
        <dbReference type="ARBA" id="ARBA00005641"/>
    </source>
</evidence>
<keyword evidence="7" id="KW-0961">Cell wall biogenesis/degradation</keyword>
<proteinExistence type="inferred from homology"/>